<evidence type="ECO:0000259" key="3">
    <source>
        <dbReference type="Pfam" id="PF21088"/>
    </source>
</evidence>
<feature type="non-terminal residue" evidence="4">
    <location>
        <position position="128"/>
    </location>
</feature>
<dbReference type="SUPFAM" id="SSF82861">
    <property type="entry name" value="Mechanosensitive channel protein MscS (YggB), transmembrane region"/>
    <property type="match status" value="1"/>
</dbReference>
<dbReference type="GO" id="GO:0016020">
    <property type="term" value="C:membrane"/>
    <property type="evidence" value="ECO:0007669"/>
    <property type="project" value="InterPro"/>
</dbReference>
<feature type="transmembrane region" description="Helical" evidence="1">
    <location>
        <begin position="92"/>
        <end position="115"/>
    </location>
</feature>
<feature type="domain" description="Mechanosensitive ion channel transmembrane helices 2/3" evidence="3">
    <location>
        <begin position="60"/>
        <end position="101"/>
    </location>
</feature>
<dbReference type="EMBL" id="NPEX01000679">
    <property type="protein sequence ID" value="RAI33714.1"/>
    <property type="molecule type" value="Genomic_DNA"/>
</dbReference>
<feature type="transmembrane region" description="Helical" evidence="1">
    <location>
        <begin position="16"/>
        <end position="40"/>
    </location>
</feature>
<dbReference type="Gene3D" id="1.10.287.1260">
    <property type="match status" value="1"/>
</dbReference>
<dbReference type="Proteomes" id="UP000249130">
    <property type="component" value="Unassembled WGS sequence"/>
</dbReference>
<keyword evidence="1" id="KW-0472">Membrane</keyword>
<keyword evidence="5" id="KW-1185">Reference proteome</keyword>
<proteinExistence type="predicted"/>
<feature type="domain" description="Mechanosensitive ion channel MscS" evidence="2">
    <location>
        <begin position="103"/>
        <end position="127"/>
    </location>
</feature>
<keyword evidence="1" id="KW-0812">Transmembrane</keyword>
<dbReference type="GO" id="GO:0055085">
    <property type="term" value="P:transmembrane transport"/>
    <property type="evidence" value="ECO:0007669"/>
    <property type="project" value="InterPro"/>
</dbReference>
<organism evidence="4 5">
    <name type="scientific">Rhodoplanes roseus</name>
    <dbReference type="NCBI Taxonomy" id="29409"/>
    <lineage>
        <taxon>Bacteria</taxon>
        <taxon>Pseudomonadati</taxon>
        <taxon>Pseudomonadota</taxon>
        <taxon>Alphaproteobacteria</taxon>
        <taxon>Hyphomicrobiales</taxon>
        <taxon>Nitrobacteraceae</taxon>
        <taxon>Rhodoplanes</taxon>
    </lineage>
</organism>
<dbReference type="InterPro" id="IPR011014">
    <property type="entry name" value="MscS_channel_TM-2"/>
</dbReference>
<sequence>MLDAAALQIGSFRLSLLFLIQAVLLLSGLLWLAVTFGNFVEQRLERASDLTPTIRVLLGKVVKFALIIAAAATALSAVGVDLTALTVFSGAVGVGIGFGLQKVVSNFISGMIILLDKSIKPGDTISLG</sequence>
<keyword evidence="1" id="KW-1133">Transmembrane helix</keyword>
<dbReference type="InterPro" id="IPR049142">
    <property type="entry name" value="MS_channel_1st"/>
</dbReference>
<evidence type="ECO:0000259" key="2">
    <source>
        <dbReference type="Pfam" id="PF00924"/>
    </source>
</evidence>
<protein>
    <submittedName>
        <fullName evidence="4">Mechanosensitive ion channel protein</fullName>
    </submittedName>
</protein>
<dbReference type="Pfam" id="PF00924">
    <property type="entry name" value="MS_channel_2nd"/>
    <property type="match status" value="1"/>
</dbReference>
<feature type="transmembrane region" description="Helical" evidence="1">
    <location>
        <begin position="61"/>
        <end position="80"/>
    </location>
</feature>
<name>A0A327K721_9BRAD</name>
<comment type="caution">
    <text evidence="4">The sequence shown here is derived from an EMBL/GenBank/DDBJ whole genome shotgun (WGS) entry which is preliminary data.</text>
</comment>
<reference evidence="4 5" key="1">
    <citation type="submission" date="2017-07" db="EMBL/GenBank/DDBJ databases">
        <title>Draft Genome Sequences of Select Purple Nonsulfur Bacteria.</title>
        <authorList>
            <person name="Lasarre B."/>
            <person name="Mckinlay J.B."/>
        </authorList>
    </citation>
    <scope>NUCLEOTIDE SEQUENCE [LARGE SCALE GENOMIC DNA]</scope>
    <source>
        <strain evidence="4 5">DSM 5909</strain>
    </source>
</reference>
<evidence type="ECO:0000313" key="5">
    <source>
        <dbReference type="Proteomes" id="UP000249130"/>
    </source>
</evidence>
<dbReference type="Pfam" id="PF21088">
    <property type="entry name" value="MS_channel_1st"/>
    <property type="match status" value="1"/>
</dbReference>
<dbReference type="InterPro" id="IPR052702">
    <property type="entry name" value="MscS-like_channel"/>
</dbReference>
<dbReference type="AlphaFoldDB" id="A0A327K721"/>
<gene>
    <name evidence="4" type="ORF">CH341_31695</name>
</gene>
<dbReference type="PANTHER" id="PTHR30347:SF1">
    <property type="entry name" value="MECHANOSENSITIVE CHANNEL MSCK"/>
    <property type="match status" value="1"/>
</dbReference>
<evidence type="ECO:0000313" key="4">
    <source>
        <dbReference type="EMBL" id="RAI33714.1"/>
    </source>
</evidence>
<dbReference type="InterPro" id="IPR006685">
    <property type="entry name" value="MscS_channel_2nd"/>
</dbReference>
<evidence type="ECO:0000256" key="1">
    <source>
        <dbReference type="SAM" id="Phobius"/>
    </source>
</evidence>
<dbReference type="PANTHER" id="PTHR30347">
    <property type="entry name" value="POTASSIUM CHANNEL RELATED"/>
    <property type="match status" value="1"/>
</dbReference>
<accession>A0A327K721</accession>